<comment type="caution">
    <text evidence="4">The sequence shown here is derived from an EMBL/GenBank/DDBJ whole genome shotgun (WGS) entry which is preliminary data.</text>
</comment>
<dbReference type="SUPFAM" id="SSF47823">
    <property type="entry name" value="lambda integrase-like, N-terminal domain"/>
    <property type="match status" value="1"/>
</dbReference>
<sequence>MFLMLCEVMSAEPVFPSPPAAQSRSSRHPSAAAALASQEPDQQSATETLCDISSISVSASTSIHEEIFANIKGFLQPLVDSMSTINARLEALEKRPAAAAAPPVPITSSILQPVEAEAPQYNLASASAAARPTKTIRRHSVSPQPRRQVIEGLQIPPSHASRSPSPAATSSVLPINHGLNASLSRRLQSAQDYMSAALAPATYSSYRTAWNAYSRFCAQQQIIPVQFHHTGILTFIIHLRDNNHLSPSSIRSYLP</sequence>
<dbReference type="Proteomes" id="UP000289886">
    <property type="component" value="Unassembled WGS sequence"/>
</dbReference>
<evidence type="ECO:0000256" key="1">
    <source>
        <dbReference type="ARBA" id="ARBA00023125"/>
    </source>
</evidence>
<dbReference type="AlphaFoldDB" id="A0A444UH90"/>
<dbReference type="PROSITE" id="PS51900">
    <property type="entry name" value="CB"/>
    <property type="match status" value="1"/>
</dbReference>
<dbReference type="Gene3D" id="1.10.150.130">
    <property type="match status" value="1"/>
</dbReference>
<evidence type="ECO:0000259" key="3">
    <source>
        <dbReference type="PROSITE" id="PS51900"/>
    </source>
</evidence>
<dbReference type="InterPro" id="IPR044068">
    <property type="entry name" value="CB"/>
</dbReference>
<dbReference type="GO" id="GO:0003677">
    <property type="term" value="F:DNA binding"/>
    <property type="evidence" value="ECO:0007669"/>
    <property type="project" value="UniProtKB-KW"/>
</dbReference>
<proteinExistence type="predicted"/>
<feature type="domain" description="Core-binding (CB)" evidence="3">
    <location>
        <begin position="181"/>
        <end position="255"/>
    </location>
</feature>
<evidence type="ECO:0000313" key="5">
    <source>
        <dbReference type="Proteomes" id="UP000289886"/>
    </source>
</evidence>
<gene>
    <name evidence="4" type="ORF">EOD39_14033</name>
</gene>
<feature type="region of interest" description="Disordered" evidence="2">
    <location>
        <begin position="16"/>
        <end position="46"/>
    </location>
</feature>
<reference evidence="4 5" key="1">
    <citation type="submission" date="2019-01" db="EMBL/GenBank/DDBJ databases">
        <title>Draft Genome and Complete Hox-Cluster Characterization of the Sterlet Sturgeon (Acipenser ruthenus).</title>
        <authorList>
            <person name="Wei Q."/>
        </authorList>
    </citation>
    <scope>NUCLEOTIDE SEQUENCE [LARGE SCALE GENOMIC DNA]</scope>
    <source>
        <strain evidence="4">WHYD16114868_AA</strain>
        <tissue evidence="4">Blood</tissue>
    </source>
</reference>
<feature type="region of interest" description="Disordered" evidence="2">
    <location>
        <begin position="125"/>
        <end position="148"/>
    </location>
</feature>
<evidence type="ECO:0000313" key="4">
    <source>
        <dbReference type="EMBL" id="RXM34543.1"/>
    </source>
</evidence>
<dbReference type="InterPro" id="IPR010998">
    <property type="entry name" value="Integrase_recombinase_N"/>
</dbReference>
<keyword evidence="5" id="KW-1185">Reference proteome</keyword>
<organism evidence="4 5">
    <name type="scientific">Acipenser ruthenus</name>
    <name type="common">Sterlet sturgeon</name>
    <dbReference type="NCBI Taxonomy" id="7906"/>
    <lineage>
        <taxon>Eukaryota</taxon>
        <taxon>Metazoa</taxon>
        <taxon>Chordata</taxon>
        <taxon>Craniata</taxon>
        <taxon>Vertebrata</taxon>
        <taxon>Euteleostomi</taxon>
        <taxon>Actinopterygii</taxon>
        <taxon>Chondrostei</taxon>
        <taxon>Acipenseriformes</taxon>
        <taxon>Acipenseridae</taxon>
        <taxon>Acipenser</taxon>
    </lineage>
</organism>
<name>A0A444UH90_ACIRT</name>
<dbReference type="EMBL" id="SCEB01214576">
    <property type="protein sequence ID" value="RXM34543.1"/>
    <property type="molecule type" value="Genomic_DNA"/>
</dbReference>
<accession>A0A444UH90</accession>
<protein>
    <recommendedName>
        <fullName evidence="3">Core-binding (CB) domain-containing protein</fullName>
    </recommendedName>
</protein>
<keyword evidence="1" id="KW-0238">DNA-binding</keyword>
<evidence type="ECO:0000256" key="2">
    <source>
        <dbReference type="SAM" id="MobiDB-lite"/>
    </source>
</evidence>
<feature type="compositionally biased region" description="Low complexity" evidence="2">
    <location>
        <begin position="20"/>
        <end position="38"/>
    </location>
</feature>